<dbReference type="Gene3D" id="1.25.10.10">
    <property type="entry name" value="Leucine-rich Repeat Variant"/>
    <property type="match status" value="1"/>
</dbReference>
<feature type="compositionally biased region" description="Low complexity" evidence="3">
    <location>
        <begin position="857"/>
        <end position="892"/>
    </location>
</feature>
<feature type="region of interest" description="Disordered" evidence="3">
    <location>
        <begin position="745"/>
        <end position="823"/>
    </location>
</feature>
<dbReference type="PANTHER" id="PTHR47093:SF1">
    <property type="entry name" value="PROTEIN JSN1-RELATED"/>
    <property type="match status" value="1"/>
</dbReference>
<evidence type="ECO:0000313" key="6">
    <source>
        <dbReference type="Proteomes" id="UP000011777"/>
    </source>
</evidence>
<dbReference type="SMART" id="SM00025">
    <property type="entry name" value="Pumilio"/>
    <property type="match status" value="5"/>
</dbReference>
<evidence type="ECO:0000256" key="2">
    <source>
        <dbReference type="PROSITE-ProRule" id="PRU00317"/>
    </source>
</evidence>
<dbReference type="InterPro" id="IPR033133">
    <property type="entry name" value="PUM-HD"/>
</dbReference>
<evidence type="ECO:0000259" key="4">
    <source>
        <dbReference type="PROSITE" id="PS50303"/>
    </source>
</evidence>
<keyword evidence="6" id="KW-1185">Reference proteome</keyword>
<sequence length="929" mass="104028">MNTNGTSPNFPAINTNDITIGHLTTPQTRARSGSLFSNNSIWNDDVNLNPSPINHEISQISSASVRSRSYTTTGALPNMTDFLHPNQSNNNNNNNLNLSTSPMKITIDPPPQHQPRLRSQTISTPIGIDQPQNSNLLSQPQFQPQHQHGINHQPSLYDNSDFRNLNLTTTFQNPNLGPTKYLLFDNLPFYIDSLKLNSIISNSSNQRSLGNIISIKITTTTTSKLALIECSNIETAMNLKASFNHLELVPGSTLYVAFAKIEDSLPQQRSPLQVPLQTTQPPQPQSQSSATSSTTSAATTSTTSGQSQQQQPAATAQQQQQSSYLHHSLSESSSDKPGPTDVVGIQKSLMSSINKLSSTVDTKKIQSIIDKCIAYPQKQYQNDFGPLPDPIPLRQFDSPTLRELRKTLENNEVFLLGQDVDSESEGGVMTEFQLEELCLAMLDELPELCYDYLGNTIVQKIFTLVESPLIKLMMVKEIAPFLTQLGIHKNGTWAIQKIINLCHSDYQQMYLIGASLKPYAVKLFNDQFGNYVIQGCIKFGSPFNDFVFEAMLDNFLEISVGRFGARCIRTILESCHDNTPTSPVSNEQVLLVAGLIVEYANELVVNSNGSLLITWYLDTFNDCDSKIELLMSKFLPSLRSLCVHKLANLTILKILSNRIDQNSRITIIESIFSNTESLEYILQDSENSNTAAGPLFIYKILSNSILGDLANQYVPTIRKILMELNIVNFQNYKKLMDEVGISSTRIGRNGSMKRNGNGVARRGNHNGNYRGNKHDNGYIPFPQQNQHQHQHQQQQQQQQQSYFSSNLAPSLSPSQLPIQQPQQNINSQYSSQYIHLQPSQQYPVLTPQMYMKQMYGQQQQQQQSSFQLHQPQPQQQLQQPQQQLQQPQQQLSPQELAVMQQLEQLSLSSAALGYNSNPGTPTLQRNSFN</sequence>
<accession>M3HKL5</accession>
<reference evidence="5 6" key="1">
    <citation type="submission" date="2013-02" db="EMBL/GenBank/DDBJ databases">
        <title>Genome sequence of Candida maltosa Xu316, a potential industrial strain for xylitol and ethanol production.</title>
        <authorList>
            <person name="Yu J."/>
            <person name="Wang Q."/>
            <person name="Geng X."/>
            <person name="Bao W."/>
            <person name="He P."/>
            <person name="Cai J."/>
        </authorList>
    </citation>
    <scope>NUCLEOTIDE SEQUENCE [LARGE SCALE GENOMIC DNA]</scope>
    <source>
        <strain evidence="6">Xu316</strain>
    </source>
</reference>
<feature type="domain" description="PUM-HD" evidence="4">
    <location>
        <begin position="360"/>
        <end position="743"/>
    </location>
</feature>
<feature type="repeat" description="Pumilio" evidence="2">
    <location>
        <begin position="477"/>
        <end position="513"/>
    </location>
</feature>
<dbReference type="InterPro" id="IPR001313">
    <property type="entry name" value="Pumilio_RNA-bd_rpt"/>
</dbReference>
<dbReference type="PROSITE" id="PS50302">
    <property type="entry name" value="PUM"/>
    <property type="match status" value="3"/>
</dbReference>
<feature type="compositionally biased region" description="Low complexity" evidence="3">
    <location>
        <begin position="277"/>
        <end position="323"/>
    </location>
</feature>
<dbReference type="AlphaFoldDB" id="M3HKL5"/>
<dbReference type="InterPro" id="IPR011989">
    <property type="entry name" value="ARM-like"/>
</dbReference>
<dbReference type="SUPFAM" id="SSF48371">
    <property type="entry name" value="ARM repeat"/>
    <property type="match status" value="1"/>
</dbReference>
<dbReference type="OrthoDB" id="2017782at2759"/>
<dbReference type="HOGENOM" id="CLU_011991_0_0_1"/>
<evidence type="ECO:0000313" key="5">
    <source>
        <dbReference type="EMBL" id="EMG47937.1"/>
    </source>
</evidence>
<dbReference type="GO" id="GO:0000288">
    <property type="term" value="P:nuclear-transcribed mRNA catabolic process, deadenylation-dependent decay"/>
    <property type="evidence" value="ECO:0007669"/>
    <property type="project" value="TreeGrafter"/>
</dbReference>
<protein>
    <recommendedName>
        <fullName evidence="4">PUM-HD domain-containing protein</fullName>
    </recommendedName>
</protein>
<name>M3HKL5_CANMX</name>
<dbReference type="OMA" id="CTHKLAN"/>
<dbReference type="PROSITE" id="PS50303">
    <property type="entry name" value="PUM_HD"/>
    <property type="match status" value="1"/>
</dbReference>
<dbReference type="eggNOG" id="KOG4574">
    <property type="taxonomic scope" value="Eukaryota"/>
</dbReference>
<evidence type="ECO:0000256" key="1">
    <source>
        <dbReference type="ARBA" id="ARBA00022737"/>
    </source>
</evidence>
<dbReference type="STRING" id="1245528.M3HKL5"/>
<dbReference type="InterPro" id="IPR016024">
    <property type="entry name" value="ARM-type_fold"/>
</dbReference>
<dbReference type="InterPro" id="IPR052645">
    <property type="entry name" value="Pumilio_domain_protein"/>
</dbReference>
<comment type="caution">
    <text evidence="5">The sequence shown here is derived from an EMBL/GenBank/DDBJ whole genome shotgun (WGS) entry which is preliminary data.</text>
</comment>
<dbReference type="GO" id="GO:0003729">
    <property type="term" value="F:mRNA binding"/>
    <property type="evidence" value="ECO:0007669"/>
    <property type="project" value="UniProtKB-ARBA"/>
</dbReference>
<dbReference type="Proteomes" id="UP000011777">
    <property type="component" value="Unassembled WGS sequence"/>
</dbReference>
<feature type="repeat" description="Pumilio" evidence="2">
    <location>
        <begin position="440"/>
        <end position="476"/>
    </location>
</feature>
<organism evidence="5 6">
    <name type="scientific">Candida maltosa (strain Xu316)</name>
    <name type="common">Yeast</name>
    <dbReference type="NCBI Taxonomy" id="1245528"/>
    <lineage>
        <taxon>Eukaryota</taxon>
        <taxon>Fungi</taxon>
        <taxon>Dikarya</taxon>
        <taxon>Ascomycota</taxon>
        <taxon>Saccharomycotina</taxon>
        <taxon>Pichiomycetes</taxon>
        <taxon>Debaryomycetaceae</taxon>
        <taxon>Candida/Lodderomyces clade</taxon>
        <taxon>Candida</taxon>
    </lineage>
</organism>
<gene>
    <name evidence="5" type="ORF">G210_1587</name>
</gene>
<evidence type="ECO:0000256" key="3">
    <source>
        <dbReference type="SAM" id="MobiDB-lite"/>
    </source>
</evidence>
<feature type="repeat" description="Pumilio" evidence="2">
    <location>
        <begin position="515"/>
        <end position="553"/>
    </location>
</feature>
<keyword evidence="1" id="KW-0677">Repeat</keyword>
<feature type="region of interest" description="Disordered" evidence="3">
    <location>
        <begin position="856"/>
        <end position="892"/>
    </location>
</feature>
<proteinExistence type="predicted"/>
<feature type="region of interest" description="Disordered" evidence="3">
    <location>
        <begin position="272"/>
        <end position="343"/>
    </location>
</feature>
<feature type="compositionally biased region" description="Low complexity" evidence="3">
    <location>
        <begin position="783"/>
        <end position="823"/>
    </location>
</feature>
<dbReference type="PANTHER" id="PTHR47093">
    <property type="entry name" value="PROTEIN JSN1-RELATED"/>
    <property type="match status" value="1"/>
</dbReference>
<dbReference type="EMBL" id="AOGT01001326">
    <property type="protein sequence ID" value="EMG47937.1"/>
    <property type="molecule type" value="Genomic_DNA"/>
</dbReference>
<dbReference type="Pfam" id="PF00806">
    <property type="entry name" value="PUF"/>
    <property type="match status" value="2"/>
</dbReference>